<gene>
    <name evidence="2" type="ORF">D5400_08070</name>
</gene>
<feature type="compositionally biased region" description="Basic and acidic residues" evidence="1">
    <location>
        <begin position="46"/>
        <end position="61"/>
    </location>
</feature>
<dbReference type="AlphaFoldDB" id="A0A3Q8XMU8"/>
<feature type="region of interest" description="Disordered" evidence="1">
    <location>
        <begin position="36"/>
        <end position="61"/>
    </location>
</feature>
<reference evidence="2 3" key="1">
    <citation type="submission" date="2018-09" db="EMBL/GenBank/DDBJ databases">
        <title>Marinorhizobium profundi gen. nov., sp. nov., isolated from a deep-sea sediment sample from the New Britain Trench and proposal of Marinorhizobiaceae fam. nov. in the order Rhizobiales of the class Alphaproteobacteria.</title>
        <authorList>
            <person name="Cao J."/>
        </authorList>
    </citation>
    <scope>NUCLEOTIDE SEQUENCE [LARGE SCALE GENOMIC DNA]</scope>
    <source>
        <strain evidence="2 3">WS11</strain>
    </source>
</reference>
<evidence type="ECO:0000313" key="2">
    <source>
        <dbReference type="EMBL" id="AZN71231.1"/>
    </source>
</evidence>
<evidence type="ECO:0000313" key="3">
    <source>
        <dbReference type="Proteomes" id="UP000268192"/>
    </source>
</evidence>
<protein>
    <submittedName>
        <fullName evidence="2">Uncharacterized protein</fullName>
    </submittedName>
</protein>
<name>A0A3Q8XMU8_9HYPH</name>
<accession>A0A3Q8XMU8</accession>
<dbReference type="Proteomes" id="UP000268192">
    <property type="component" value="Chromosome"/>
</dbReference>
<dbReference type="EMBL" id="CP032509">
    <property type="protein sequence ID" value="AZN71231.1"/>
    <property type="molecule type" value="Genomic_DNA"/>
</dbReference>
<sequence>MTSPNLDDLQATPAQDSLEPRVLIGDGDLIVPSQAVASDIPMPDPDVQRPDQLWDRRLDRW</sequence>
<evidence type="ECO:0000256" key="1">
    <source>
        <dbReference type="SAM" id="MobiDB-lite"/>
    </source>
</evidence>
<dbReference type="KEGG" id="abaw:D5400_08070"/>
<organism evidence="2 3">
    <name type="scientific">Georhizobium profundi</name>
    <dbReference type="NCBI Taxonomy" id="2341112"/>
    <lineage>
        <taxon>Bacteria</taxon>
        <taxon>Pseudomonadati</taxon>
        <taxon>Pseudomonadota</taxon>
        <taxon>Alphaproteobacteria</taxon>
        <taxon>Hyphomicrobiales</taxon>
        <taxon>Rhizobiaceae</taxon>
        <taxon>Georhizobium</taxon>
    </lineage>
</organism>
<proteinExistence type="predicted"/>
<keyword evidence="3" id="KW-1185">Reference proteome</keyword>